<dbReference type="OrthoDB" id="10643517at2759"/>
<feature type="signal peptide" evidence="3">
    <location>
        <begin position="1"/>
        <end position="24"/>
    </location>
</feature>
<keyword evidence="3" id="KW-0732">Signal</keyword>
<feature type="compositionally biased region" description="Polar residues" evidence="1">
    <location>
        <begin position="73"/>
        <end position="99"/>
    </location>
</feature>
<feature type="compositionally biased region" description="Polar residues" evidence="1">
    <location>
        <begin position="107"/>
        <end position="137"/>
    </location>
</feature>
<accession>A0A8B7Y4A8</accession>
<feature type="region of interest" description="Disordered" evidence="1">
    <location>
        <begin position="199"/>
        <end position="223"/>
    </location>
</feature>
<proteinExistence type="predicted"/>
<keyword evidence="2" id="KW-0472">Membrane</keyword>
<feature type="transmembrane region" description="Helical" evidence="2">
    <location>
        <begin position="161"/>
        <end position="186"/>
    </location>
</feature>
<feature type="chain" id="PRO_5034092820" evidence="3">
    <location>
        <begin position="25"/>
        <end position="310"/>
    </location>
</feature>
<dbReference type="AlphaFoldDB" id="A0A8B7Y4A8"/>
<evidence type="ECO:0000256" key="1">
    <source>
        <dbReference type="SAM" id="MobiDB-lite"/>
    </source>
</evidence>
<keyword evidence="4" id="KW-1185">Reference proteome</keyword>
<evidence type="ECO:0000313" key="4">
    <source>
        <dbReference type="Proteomes" id="UP000694845"/>
    </source>
</evidence>
<reference evidence="5" key="1">
    <citation type="submission" date="2025-08" db="UniProtKB">
        <authorList>
            <consortium name="RefSeq"/>
        </authorList>
    </citation>
    <scope>IDENTIFICATION</scope>
</reference>
<feature type="region of interest" description="Disordered" evidence="1">
    <location>
        <begin position="235"/>
        <end position="310"/>
    </location>
</feature>
<dbReference type="Proteomes" id="UP000694845">
    <property type="component" value="Unplaced"/>
</dbReference>
<feature type="region of interest" description="Disordered" evidence="1">
    <location>
        <begin position="72"/>
        <end position="147"/>
    </location>
</feature>
<keyword evidence="2" id="KW-0812">Transmembrane</keyword>
<organism evidence="4 5">
    <name type="scientific">Acanthaster planci</name>
    <name type="common">Crown-of-thorns starfish</name>
    <dbReference type="NCBI Taxonomy" id="133434"/>
    <lineage>
        <taxon>Eukaryota</taxon>
        <taxon>Metazoa</taxon>
        <taxon>Echinodermata</taxon>
        <taxon>Eleutherozoa</taxon>
        <taxon>Asterozoa</taxon>
        <taxon>Asteroidea</taxon>
        <taxon>Valvatacea</taxon>
        <taxon>Valvatida</taxon>
        <taxon>Acanthasteridae</taxon>
        <taxon>Acanthaster</taxon>
    </lineage>
</organism>
<evidence type="ECO:0000256" key="2">
    <source>
        <dbReference type="SAM" id="Phobius"/>
    </source>
</evidence>
<dbReference type="GeneID" id="110977493"/>
<dbReference type="RefSeq" id="XP_022087382.1">
    <property type="nucleotide sequence ID" value="XM_022231690.1"/>
</dbReference>
<name>A0A8B7Y4A8_ACAPL</name>
<evidence type="ECO:0000313" key="5">
    <source>
        <dbReference type="RefSeq" id="XP_022087382.1"/>
    </source>
</evidence>
<keyword evidence="2" id="KW-1133">Transmembrane helix</keyword>
<evidence type="ECO:0000256" key="3">
    <source>
        <dbReference type="SAM" id="SignalP"/>
    </source>
</evidence>
<gene>
    <name evidence="5" type="primary">LOC110977493</name>
</gene>
<feature type="compositionally biased region" description="Basic and acidic residues" evidence="1">
    <location>
        <begin position="199"/>
        <end position="214"/>
    </location>
</feature>
<protein>
    <submittedName>
        <fullName evidence="5">Uncharacterized protein LOC110977493 isoform X2</fullName>
    </submittedName>
</protein>
<sequence length="310" mass="32781">MASVWSIPNALTYICVLGVYHVSAQFCLKNSDGSRNCTVDNCDPPKLPPFPDLRKCINNTNLTETLSPCLPEVTTTEQPTSTFVETTAAETSSPDTATATHPPISASMASSWPGSHTSEVASSTATSPGYTSSTTDVGNAIPVGENVTTPTTATPGAGLEVWLIVLIVFASLLGGLVILFVVYYVVKKKNDTCKVHCESEANDSSTDKGHHSTDQLDNSNPRTASGAQVILTPHAADPIESQDSRNRTFSAGSQAGDTSLLVGESAATGQSEPKSQKKKKKKSKDSKQLELGLIQNKEMAYDPAKTTEDV</sequence>
<feature type="compositionally biased region" description="Polar residues" evidence="1">
    <location>
        <begin position="247"/>
        <end position="257"/>
    </location>
</feature>